<gene>
    <name evidence="1" type="ORF">RF11_12532</name>
</gene>
<keyword evidence="2" id="KW-1185">Reference proteome</keyword>
<comment type="caution">
    <text evidence="1">The sequence shown here is derived from an EMBL/GenBank/DDBJ whole genome shotgun (WGS) entry which is preliminary data.</text>
</comment>
<organism evidence="1 2">
    <name type="scientific">Thelohanellus kitauei</name>
    <name type="common">Myxosporean</name>
    <dbReference type="NCBI Taxonomy" id="669202"/>
    <lineage>
        <taxon>Eukaryota</taxon>
        <taxon>Metazoa</taxon>
        <taxon>Cnidaria</taxon>
        <taxon>Myxozoa</taxon>
        <taxon>Myxosporea</taxon>
        <taxon>Bivalvulida</taxon>
        <taxon>Platysporina</taxon>
        <taxon>Myxobolidae</taxon>
        <taxon>Thelohanellus</taxon>
    </lineage>
</organism>
<reference evidence="1 2" key="1">
    <citation type="journal article" date="2014" name="Genome Biol. Evol.">
        <title>The genome of the myxosporean Thelohanellus kitauei shows adaptations to nutrient acquisition within its fish host.</title>
        <authorList>
            <person name="Yang Y."/>
            <person name="Xiong J."/>
            <person name="Zhou Z."/>
            <person name="Huo F."/>
            <person name="Miao W."/>
            <person name="Ran C."/>
            <person name="Liu Y."/>
            <person name="Zhang J."/>
            <person name="Feng J."/>
            <person name="Wang M."/>
            <person name="Wang M."/>
            <person name="Wang L."/>
            <person name="Yao B."/>
        </authorList>
    </citation>
    <scope>NUCLEOTIDE SEQUENCE [LARGE SCALE GENOMIC DNA]</scope>
    <source>
        <strain evidence="1">Wuqing</strain>
    </source>
</reference>
<evidence type="ECO:0000313" key="2">
    <source>
        <dbReference type="Proteomes" id="UP000031668"/>
    </source>
</evidence>
<sequence>MSNIPIPQVRAFYISPHSLTSFEAKNCKLSCESFEESIRYLKLTCDGSKEHGVSVFSLIAHPRIQTVMDLRMLDSKIKNGKYRMINIPGLFNDSTYGSSTVRECG</sequence>
<dbReference type="AlphaFoldDB" id="A0A0C2MI01"/>
<evidence type="ECO:0000313" key="1">
    <source>
        <dbReference type="EMBL" id="KII61281.1"/>
    </source>
</evidence>
<name>A0A0C2MI01_THEKT</name>
<dbReference type="Proteomes" id="UP000031668">
    <property type="component" value="Unassembled WGS sequence"/>
</dbReference>
<dbReference type="EMBL" id="JWZT01005350">
    <property type="protein sequence ID" value="KII61281.1"/>
    <property type="molecule type" value="Genomic_DNA"/>
</dbReference>
<protein>
    <submittedName>
        <fullName evidence="1">Uncharacterized protein</fullName>
    </submittedName>
</protein>
<accession>A0A0C2MI01</accession>
<proteinExistence type="predicted"/>